<evidence type="ECO:0000313" key="1">
    <source>
        <dbReference type="EMBL" id="HIS77051.1"/>
    </source>
</evidence>
<dbReference type="SUPFAM" id="SSF57783">
    <property type="entry name" value="Zinc beta-ribbon"/>
    <property type="match status" value="1"/>
</dbReference>
<evidence type="ECO:0000313" key="2">
    <source>
        <dbReference type="Proteomes" id="UP000824002"/>
    </source>
</evidence>
<dbReference type="AlphaFoldDB" id="A0A9D1FNG6"/>
<organism evidence="1 2">
    <name type="scientific">Candidatus Merdivicinus excrementipullorum</name>
    <dbReference type="NCBI Taxonomy" id="2840867"/>
    <lineage>
        <taxon>Bacteria</taxon>
        <taxon>Bacillati</taxon>
        <taxon>Bacillota</taxon>
        <taxon>Clostridia</taxon>
        <taxon>Eubacteriales</taxon>
        <taxon>Oscillospiraceae</taxon>
        <taxon>Oscillospiraceae incertae sedis</taxon>
        <taxon>Candidatus Merdivicinus</taxon>
    </lineage>
</organism>
<dbReference type="CDD" id="cd00188">
    <property type="entry name" value="TOPRIM"/>
    <property type="match status" value="1"/>
</dbReference>
<reference evidence="1" key="2">
    <citation type="journal article" date="2021" name="PeerJ">
        <title>Extensive microbial diversity within the chicken gut microbiome revealed by metagenomics and culture.</title>
        <authorList>
            <person name="Gilroy R."/>
            <person name="Ravi A."/>
            <person name="Getino M."/>
            <person name="Pursley I."/>
            <person name="Horton D.L."/>
            <person name="Alikhan N.F."/>
            <person name="Baker D."/>
            <person name="Gharbi K."/>
            <person name="Hall N."/>
            <person name="Watson M."/>
            <person name="Adriaenssens E.M."/>
            <person name="Foster-Nyarko E."/>
            <person name="Jarju S."/>
            <person name="Secka A."/>
            <person name="Antonio M."/>
            <person name="Oren A."/>
            <person name="Chaudhuri R.R."/>
            <person name="La Ragione R."/>
            <person name="Hildebrand F."/>
            <person name="Pallen M.J."/>
        </authorList>
    </citation>
    <scope>NUCLEOTIDE SEQUENCE</scope>
    <source>
        <strain evidence="1">CHK199-13235</strain>
    </source>
</reference>
<name>A0A9D1FNG6_9FIRM</name>
<reference evidence="1" key="1">
    <citation type="submission" date="2020-10" db="EMBL/GenBank/DDBJ databases">
        <authorList>
            <person name="Gilroy R."/>
        </authorList>
    </citation>
    <scope>NUCLEOTIDE SEQUENCE</scope>
    <source>
        <strain evidence="1">CHK199-13235</strain>
    </source>
</reference>
<gene>
    <name evidence="1" type="ORF">IAB51_09660</name>
</gene>
<dbReference type="Proteomes" id="UP000824002">
    <property type="component" value="Unassembled WGS sequence"/>
</dbReference>
<dbReference type="Gene3D" id="3.40.1360.10">
    <property type="match status" value="1"/>
</dbReference>
<sequence length="625" mass="69346">MTFEEFCSHLQGVEGKGKQRTALCPAHGDKHQSLSVSEGEDGRILVKCHYGCSTKDIVSAMGLTLQDLFPTPEKKPAKKLERKIVATYNYTDIDGNFLNQKTRWQTPDGKTFTWSHKEGGQWRKGHKGPPVLYNLPATKRDFLYIVEGEKDVETLKAQNFPAVSGAHGAGKGKWLPQYTEALKGKEVAIIQDNDENGKAFALEIAQALTGKTKSVKLLDLSRVWPEIPEKGDVSDMLEAMGQIEGLRALLKLTNDTPEFMPDVFGRAEYTQQPPEKRLESISAAELQKMPLPPVQFIINGLLPVGLGLLVSPPKYGKSWMVLDMGLSVTTGAHFLGRSTNPGGCLYLALEDSLNRLKDRMEKVLKGAAAPAGFEYAVKCLDLSHGLLEQLDSYLQEKPDTRLIIIDTLQKIRGAGGRENAYNADYREMGLLKAFADQHKICILLVHHLRKMADDGDPFNRISGTAAIFGAADVAMVLSREKREDTQTKLSYQGRDIEGGDQILEFDKEAFRWKLLGDESWLAEERARAAYQNNPIVQTIKKLLEQHPEGWSGTSSELLDAGKVLISVYLANSPRDLTSKLGPLDKPLFDYDKIIHTKGRNGSGGGKHCFRYAPTDKYEQTAFSPI</sequence>
<dbReference type="EMBL" id="DVJP01000065">
    <property type="protein sequence ID" value="HIS77051.1"/>
    <property type="molecule type" value="Genomic_DNA"/>
</dbReference>
<accession>A0A9D1FNG6</accession>
<dbReference type="Gene3D" id="3.40.50.300">
    <property type="entry name" value="P-loop containing nucleotide triphosphate hydrolases"/>
    <property type="match status" value="1"/>
</dbReference>
<comment type="caution">
    <text evidence="1">The sequence shown here is derived from an EMBL/GenBank/DDBJ whole genome shotgun (WGS) entry which is preliminary data.</text>
</comment>
<dbReference type="SUPFAM" id="SSF56731">
    <property type="entry name" value="DNA primase core"/>
    <property type="match status" value="1"/>
</dbReference>
<dbReference type="Pfam" id="PF13481">
    <property type="entry name" value="AAA_25"/>
    <property type="match status" value="1"/>
</dbReference>
<dbReference type="InterPro" id="IPR027417">
    <property type="entry name" value="P-loop_NTPase"/>
</dbReference>
<dbReference type="SUPFAM" id="SSF52540">
    <property type="entry name" value="P-loop containing nucleoside triphosphate hydrolases"/>
    <property type="match status" value="1"/>
</dbReference>
<protein>
    <submittedName>
        <fullName evidence="1">AAA family ATPase</fullName>
    </submittedName>
</protein>
<proteinExistence type="predicted"/>